<feature type="transmembrane region" description="Helical" evidence="1">
    <location>
        <begin position="553"/>
        <end position="572"/>
    </location>
</feature>
<dbReference type="OrthoDB" id="10058186at2759"/>
<dbReference type="EMBL" id="PDLM01000005">
    <property type="protein sequence ID" value="RDW77454.1"/>
    <property type="molecule type" value="Genomic_DNA"/>
</dbReference>
<evidence type="ECO:0000259" key="2">
    <source>
        <dbReference type="PROSITE" id="PS52006"/>
    </source>
</evidence>
<keyword evidence="1" id="KW-0472">Membrane</keyword>
<dbReference type="InterPro" id="IPR042517">
    <property type="entry name" value="Glyco_hydro_64_N_2"/>
</dbReference>
<proteinExistence type="predicted"/>
<accession>A0A3D8RUC1</accession>
<dbReference type="InterPro" id="IPR037176">
    <property type="entry name" value="Osmotin/thaumatin-like_sf"/>
</dbReference>
<dbReference type="STRING" id="1849047.A0A3D8RUC1"/>
<feature type="domain" description="GH64" evidence="2">
    <location>
        <begin position="82"/>
        <end position="423"/>
    </location>
</feature>
<keyword evidence="1" id="KW-0812">Transmembrane</keyword>
<evidence type="ECO:0000313" key="3">
    <source>
        <dbReference type="EMBL" id="RDW77454.1"/>
    </source>
</evidence>
<evidence type="ECO:0000313" key="4">
    <source>
        <dbReference type="Proteomes" id="UP000256645"/>
    </source>
</evidence>
<sequence length="602" mass="65451">MGFTRKIYPMPGGDLIIDPADLKSFYLPIAERETAAPTTVDDSLKIQTESSVLTKPIENAVVPPSTLRIGLYNSTSSSIVYAYITGLSLSNNNAVCMMESDGSSVYYPSNPTTTGVPLSADCAIPLGPPGSTTWCTIPLMAGGRIWFCIDDTLTFLLNPGDTGPGLVEPSVSNTSDPNYYKRWDFCEFTFNAEQLYANITYVDFVCLPIALTLTNTSGVVTHVSGMASNGLDTVCANLITQGTVDGAGWEQLVITNNGSNLRALSPLNGIVFNSSLFMNYFTAYIASVWEKYATEALTIDTQGSWGSVQGTTSSGSLTFGDLGSFSQPSAQDIFSGSSGAFAAQTINTAELLAIGARLDAALNRGTLLSNSVQPNNEIVSTYYTNAISNQYAKIVHAANLDGKGYAFPYDDVAPYGGIDQSGEVNDPNPSELLVTVGGGNAYARMREKRGINIDEPPMHTLARRQDLWSGDVKQEIREQDLERGAVTKLRGQRQATRQEEVSFFSMVPAPLRRVIERCLPNINQSPFADRLVAIPNIIYTCLSSFFSLSFRTIIFRLFFLLVILLFWSLGFLRTGDVVRVVEQPDLLENTTIVGLDRWQNSP</sequence>
<dbReference type="InterPro" id="IPR032477">
    <property type="entry name" value="Glyco_hydro_64"/>
</dbReference>
<dbReference type="AlphaFoldDB" id="A0A3D8RUC1"/>
<keyword evidence="4" id="KW-1185">Reference proteome</keyword>
<comment type="caution">
    <text evidence="3">The sequence shown here is derived from an EMBL/GenBank/DDBJ whole genome shotgun (WGS) entry which is preliminary data.</text>
</comment>
<keyword evidence="1" id="KW-1133">Transmembrane helix</keyword>
<dbReference type="CDD" id="cd09220">
    <property type="entry name" value="GH64-GluB-like"/>
    <property type="match status" value="1"/>
</dbReference>
<dbReference type="PANTHER" id="PTHR38165:SF1">
    <property type="entry name" value="GLUCANASE B"/>
    <property type="match status" value="1"/>
</dbReference>
<dbReference type="Gene3D" id="2.60.110.10">
    <property type="entry name" value="Thaumatin"/>
    <property type="match status" value="1"/>
</dbReference>
<organism evidence="3 4">
    <name type="scientific">Coleophoma cylindrospora</name>
    <dbReference type="NCBI Taxonomy" id="1849047"/>
    <lineage>
        <taxon>Eukaryota</taxon>
        <taxon>Fungi</taxon>
        <taxon>Dikarya</taxon>
        <taxon>Ascomycota</taxon>
        <taxon>Pezizomycotina</taxon>
        <taxon>Leotiomycetes</taxon>
        <taxon>Helotiales</taxon>
        <taxon>Dermateaceae</taxon>
        <taxon>Coleophoma</taxon>
    </lineage>
</organism>
<reference evidence="3 4" key="1">
    <citation type="journal article" date="2018" name="IMA Fungus">
        <title>IMA Genome-F 9: Draft genome sequence of Annulohypoxylon stygium, Aspergillus mulundensis, Berkeleyomyces basicola (syn. Thielaviopsis basicola), Ceratocystis smalleyi, two Cercospora beticola strains, Coleophoma cylindrospora, Fusarium fracticaudum, Phialophora cf. hyalina, and Morchella septimelata.</title>
        <authorList>
            <person name="Wingfield B.D."/>
            <person name="Bills G.F."/>
            <person name="Dong Y."/>
            <person name="Huang W."/>
            <person name="Nel W.J."/>
            <person name="Swalarsk-Parry B.S."/>
            <person name="Vaghefi N."/>
            <person name="Wilken P.M."/>
            <person name="An Z."/>
            <person name="de Beer Z.W."/>
            <person name="De Vos L."/>
            <person name="Chen L."/>
            <person name="Duong T.A."/>
            <person name="Gao Y."/>
            <person name="Hammerbacher A."/>
            <person name="Kikkert J.R."/>
            <person name="Li Y."/>
            <person name="Li H."/>
            <person name="Li K."/>
            <person name="Li Q."/>
            <person name="Liu X."/>
            <person name="Ma X."/>
            <person name="Naidoo K."/>
            <person name="Pethybridge S.J."/>
            <person name="Sun J."/>
            <person name="Steenkamp E.T."/>
            <person name="van der Nest M.A."/>
            <person name="van Wyk S."/>
            <person name="Wingfield M.J."/>
            <person name="Xiong C."/>
            <person name="Yue Q."/>
            <person name="Zhang X."/>
        </authorList>
    </citation>
    <scope>NUCLEOTIDE SEQUENCE [LARGE SCALE GENOMIC DNA]</scope>
    <source>
        <strain evidence="3 4">BP6252</strain>
    </source>
</reference>
<dbReference type="Pfam" id="PF16483">
    <property type="entry name" value="Glyco_hydro_64"/>
    <property type="match status" value="1"/>
</dbReference>
<dbReference type="PANTHER" id="PTHR38165">
    <property type="match status" value="1"/>
</dbReference>
<dbReference type="PROSITE" id="PS52006">
    <property type="entry name" value="GH64"/>
    <property type="match status" value="1"/>
</dbReference>
<gene>
    <name evidence="3" type="ORF">BP6252_05507</name>
</gene>
<dbReference type="Proteomes" id="UP000256645">
    <property type="component" value="Unassembled WGS sequence"/>
</dbReference>
<name>A0A3D8RUC1_9HELO</name>
<dbReference type="InterPro" id="IPR037398">
    <property type="entry name" value="Glyco_hydro_64_fam"/>
</dbReference>
<dbReference type="Gene3D" id="3.30.920.50">
    <property type="entry name" value="Beta-1,3-glucanase, C-terminal domain"/>
    <property type="match status" value="1"/>
</dbReference>
<protein>
    <recommendedName>
        <fullName evidence="2">GH64 domain-containing protein</fullName>
    </recommendedName>
</protein>
<evidence type="ECO:0000256" key="1">
    <source>
        <dbReference type="SAM" id="Phobius"/>
    </source>
</evidence>